<gene>
    <name evidence="2" type="ORF">PR048_006113</name>
</gene>
<keyword evidence="3" id="KW-1185">Reference proteome</keyword>
<dbReference type="EMBL" id="JARBHB010000002">
    <property type="protein sequence ID" value="KAJ8893515.1"/>
    <property type="molecule type" value="Genomic_DNA"/>
</dbReference>
<proteinExistence type="predicted"/>
<protein>
    <submittedName>
        <fullName evidence="2">Uncharacterized protein</fullName>
    </submittedName>
</protein>
<accession>A0ABQ9IB93</accession>
<dbReference type="Proteomes" id="UP001159363">
    <property type="component" value="Chromosome 2"/>
</dbReference>
<sequence>MALQASPHIHSVVIKPAFAPLLHDEVSVVAELALSLVQTDIFGEGGGDHQKLTTSTPALACKQLANKLASHTIKVDLYKKDVHLLVEESEPCVTGFRTRAYSFDIYTAPVKRCNSNRLPTAYPIMVKRYGAAPECKRDPRENPPTSGMSGTIPTCENSRVTPPGVEPVSPRWGSSKICCGTTVLTKSGDWKSISPREIRFLWQSRTGPDADGCARFPHTKEAGQRARFARKTRRNRVGARSPPGRQGVRKGVGTNATRKDLALMAGVDSEGSNCRPSIGARVRAANGPSGGAPSPRILNAAIWLGSTVKWRGALYPVLPRSPPGGTNYRRGRRKFTLFSLSLLALSKAASNSGSSWLPVGKKGRSVLSEFNTTVRGGASLPRRSSVANQRRGWRRERAQLTTCSHTRARASATCAEFGTSLGRRRPADANNPQGESIVTSLHVGGGRGKVEGGWGENMNSLENFSPIPTHPARRGLALWGKRHGPFKTDTGPLGSSAKEISSWSGCKRGVKDWDSLTEGDPAYFSSKRIYGMVRSFSAISYAALKRSLSRLSPAKTNRVQSPTGSSNFRKWESCRTMPLVGEFSRGSPFPPHLHSSAAPYSLQSSASAFKTSLAAISGKAGPPATQSAAQLAPQSLHNCGANLVL</sequence>
<feature type="compositionally biased region" description="Polar residues" evidence="1">
    <location>
        <begin position="143"/>
        <end position="160"/>
    </location>
</feature>
<name>A0ABQ9IB93_9NEOP</name>
<evidence type="ECO:0000313" key="2">
    <source>
        <dbReference type="EMBL" id="KAJ8893515.1"/>
    </source>
</evidence>
<comment type="caution">
    <text evidence="2">The sequence shown here is derived from an EMBL/GenBank/DDBJ whole genome shotgun (WGS) entry which is preliminary data.</text>
</comment>
<feature type="region of interest" description="Disordered" evidence="1">
    <location>
        <begin position="230"/>
        <end position="252"/>
    </location>
</feature>
<feature type="region of interest" description="Disordered" evidence="1">
    <location>
        <begin position="135"/>
        <end position="169"/>
    </location>
</feature>
<organism evidence="2 3">
    <name type="scientific">Dryococelus australis</name>
    <dbReference type="NCBI Taxonomy" id="614101"/>
    <lineage>
        <taxon>Eukaryota</taxon>
        <taxon>Metazoa</taxon>
        <taxon>Ecdysozoa</taxon>
        <taxon>Arthropoda</taxon>
        <taxon>Hexapoda</taxon>
        <taxon>Insecta</taxon>
        <taxon>Pterygota</taxon>
        <taxon>Neoptera</taxon>
        <taxon>Polyneoptera</taxon>
        <taxon>Phasmatodea</taxon>
        <taxon>Verophasmatodea</taxon>
        <taxon>Anareolatae</taxon>
        <taxon>Phasmatidae</taxon>
        <taxon>Eurycanthinae</taxon>
        <taxon>Dryococelus</taxon>
    </lineage>
</organism>
<evidence type="ECO:0000256" key="1">
    <source>
        <dbReference type="SAM" id="MobiDB-lite"/>
    </source>
</evidence>
<evidence type="ECO:0000313" key="3">
    <source>
        <dbReference type="Proteomes" id="UP001159363"/>
    </source>
</evidence>
<reference evidence="2 3" key="1">
    <citation type="submission" date="2023-02" db="EMBL/GenBank/DDBJ databases">
        <title>LHISI_Scaffold_Assembly.</title>
        <authorList>
            <person name="Stuart O.P."/>
            <person name="Cleave R."/>
            <person name="Magrath M.J.L."/>
            <person name="Mikheyev A.S."/>
        </authorList>
    </citation>
    <scope>NUCLEOTIDE SEQUENCE [LARGE SCALE GENOMIC DNA]</scope>
    <source>
        <strain evidence="2">Daus_M_001</strain>
        <tissue evidence="2">Leg muscle</tissue>
    </source>
</reference>